<organism evidence="1 2">
    <name type="scientific">Muricoccus pecuniae</name>
    <dbReference type="NCBI Taxonomy" id="693023"/>
    <lineage>
        <taxon>Bacteria</taxon>
        <taxon>Pseudomonadati</taxon>
        <taxon>Pseudomonadota</taxon>
        <taxon>Alphaproteobacteria</taxon>
        <taxon>Acetobacterales</taxon>
        <taxon>Roseomonadaceae</taxon>
        <taxon>Muricoccus</taxon>
    </lineage>
</organism>
<evidence type="ECO:0000313" key="1">
    <source>
        <dbReference type="EMBL" id="MBB5694534.1"/>
    </source>
</evidence>
<dbReference type="EMBL" id="JACIJD010000010">
    <property type="protein sequence ID" value="MBB5694534.1"/>
    <property type="molecule type" value="Genomic_DNA"/>
</dbReference>
<dbReference type="Proteomes" id="UP000580654">
    <property type="component" value="Unassembled WGS sequence"/>
</dbReference>
<dbReference type="AlphaFoldDB" id="A0A840YK71"/>
<proteinExistence type="predicted"/>
<gene>
    <name evidence="1" type="ORF">FHS87_002580</name>
</gene>
<name>A0A840YK71_9PROT</name>
<keyword evidence="2" id="KW-1185">Reference proteome</keyword>
<reference evidence="1 2" key="1">
    <citation type="submission" date="2020-08" db="EMBL/GenBank/DDBJ databases">
        <title>Genomic Encyclopedia of Type Strains, Phase IV (KMG-IV): sequencing the most valuable type-strain genomes for metagenomic binning, comparative biology and taxonomic classification.</title>
        <authorList>
            <person name="Goeker M."/>
        </authorList>
    </citation>
    <scope>NUCLEOTIDE SEQUENCE [LARGE SCALE GENOMIC DNA]</scope>
    <source>
        <strain evidence="1 2">DSM 25622</strain>
    </source>
</reference>
<sequence length="63" mass="6946">MTVVSWIFEEAGHGRCHGCAALQHGSYTERNERLSSTILQCTITITLCEELSVKGEYAVKTDA</sequence>
<evidence type="ECO:0000313" key="2">
    <source>
        <dbReference type="Proteomes" id="UP000580654"/>
    </source>
</evidence>
<protein>
    <submittedName>
        <fullName evidence="1">Uncharacterized protein</fullName>
    </submittedName>
</protein>
<comment type="caution">
    <text evidence="1">The sequence shown here is derived from an EMBL/GenBank/DDBJ whole genome shotgun (WGS) entry which is preliminary data.</text>
</comment>
<dbReference type="RefSeq" id="WP_184518764.1">
    <property type="nucleotide sequence ID" value="NZ_JACIJD010000010.1"/>
</dbReference>
<accession>A0A840YK71</accession>